<gene>
    <name evidence="1" type="ORF">DHEL01_v211491</name>
</gene>
<name>A0A2P5HIN9_DIAHE</name>
<organism evidence="1 2">
    <name type="scientific">Diaporthe helianthi</name>
    <dbReference type="NCBI Taxonomy" id="158607"/>
    <lineage>
        <taxon>Eukaryota</taxon>
        <taxon>Fungi</taxon>
        <taxon>Dikarya</taxon>
        <taxon>Ascomycota</taxon>
        <taxon>Pezizomycotina</taxon>
        <taxon>Sordariomycetes</taxon>
        <taxon>Sordariomycetidae</taxon>
        <taxon>Diaporthales</taxon>
        <taxon>Diaporthaceae</taxon>
        <taxon>Diaporthe</taxon>
    </lineage>
</organism>
<keyword evidence="2" id="KW-1185">Reference proteome</keyword>
<sequence length="177" mass="19345">MIGVDLLAATMLAEIDPRLERPEPRRKFEKGHGCGIEQVRSTWTAQCVMDGIGAKTVRNGSRPSVHYSPVAPTIATPTASCAEARQPKACVDSLVRVRNIAWVSAIRYMDSGYHEGGLERAVQVLAMPECMWCYNAAYEPGTGQVFEDRKPGNLNEFGRELIAKFKSSAPPSAPPPE</sequence>
<reference evidence="1" key="1">
    <citation type="submission" date="2017-09" db="EMBL/GenBank/DDBJ databases">
        <title>Polyketide synthases of a Diaporthe helianthi virulent isolate.</title>
        <authorList>
            <person name="Baroncelli R."/>
        </authorList>
    </citation>
    <scope>NUCLEOTIDE SEQUENCE [LARGE SCALE GENOMIC DNA]</scope>
    <source>
        <strain evidence="1">7/96</strain>
    </source>
</reference>
<accession>A0A2P5HIN9</accession>
<proteinExistence type="predicted"/>
<dbReference type="EMBL" id="MAVT02001797">
    <property type="protein sequence ID" value="POS70115.1"/>
    <property type="molecule type" value="Genomic_DNA"/>
</dbReference>
<comment type="caution">
    <text evidence="1">The sequence shown here is derived from an EMBL/GenBank/DDBJ whole genome shotgun (WGS) entry which is preliminary data.</text>
</comment>
<evidence type="ECO:0000313" key="1">
    <source>
        <dbReference type="EMBL" id="POS70115.1"/>
    </source>
</evidence>
<dbReference type="InParanoid" id="A0A2P5HIN9"/>
<dbReference type="Proteomes" id="UP000094444">
    <property type="component" value="Unassembled WGS sequence"/>
</dbReference>
<evidence type="ECO:0000313" key="2">
    <source>
        <dbReference type="Proteomes" id="UP000094444"/>
    </source>
</evidence>
<dbReference type="AlphaFoldDB" id="A0A2P5HIN9"/>
<protein>
    <submittedName>
        <fullName evidence="1">Uncharacterized protein</fullName>
    </submittedName>
</protein>